<feature type="transmembrane region" description="Helical" evidence="14">
    <location>
        <begin position="180"/>
        <end position="197"/>
    </location>
</feature>
<evidence type="ECO:0000256" key="14">
    <source>
        <dbReference type="SAM" id="Phobius"/>
    </source>
</evidence>
<feature type="transmembrane region" description="Helical" evidence="14">
    <location>
        <begin position="6"/>
        <end position="22"/>
    </location>
</feature>
<comment type="similarity">
    <text evidence="2 13">Belongs to the sodium:solute symporter (SSF) (TC 2.A.21) family.</text>
</comment>
<evidence type="ECO:0000256" key="8">
    <source>
        <dbReference type="ARBA" id="ARBA00023053"/>
    </source>
</evidence>
<protein>
    <submittedName>
        <fullName evidence="15">Sodium/pantothenate symporter</fullName>
    </submittedName>
</protein>
<evidence type="ECO:0000256" key="3">
    <source>
        <dbReference type="ARBA" id="ARBA00022448"/>
    </source>
</evidence>
<feature type="transmembrane region" description="Helical" evidence="14">
    <location>
        <begin position="367"/>
        <end position="385"/>
    </location>
</feature>
<keyword evidence="8" id="KW-0915">Sodium</keyword>
<dbReference type="Pfam" id="PF00474">
    <property type="entry name" value="SSF"/>
    <property type="match status" value="1"/>
</dbReference>
<dbReference type="GO" id="GO:0005886">
    <property type="term" value="C:plasma membrane"/>
    <property type="evidence" value="ECO:0007669"/>
    <property type="project" value="UniProtKB-SubCell"/>
</dbReference>
<feature type="transmembrane region" description="Helical" evidence="14">
    <location>
        <begin position="42"/>
        <end position="59"/>
    </location>
</feature>
<keyword evidence="9" id="KW-0406">Ion transport</keyword>
<evidence type="ECO:0000256" key="4">
    <source>
        <dbReference type="ARBA" id="ARBA00022475"/>
    </source>
</evidence>
<dbReference type="PANTHER" id="PTHR48086">
    <property type="entry name" value="SODIUM/PROLINE SYMPORTER-RELATED"/>
    <property type="match status" value="1"/>
</dbReference>
<dbReference type="AlphaFoldDB" id="A0A1H1USC7"/>
<evidence type="ECO:0000256" key="11">
    <source>
        <dbReference type="ARBA" id="ARBA00023201"/>
    </source>
</evidence>
<dbReference type="InterPro" id="IPR038377">
    <property type="entry name" value="Na/Glc_symporter_sf"/>
</dbReference>
<organism evidence="15 16">
    <name type="scientific">Pseudomonas oryzae</name>
    <dbReference type="NCBI Taxonomy" id="1392877"/>
    <lineage>
        <taxon>Bacteria</taxon>
        <taxon>Pseudomonadati</taxon>
        <taxon>Pseudomonadota</taxon>
        <taxon>Gammaproteobacteria</taxon>
        <taxon>Pseudomonadales</taxon>
        <taxon>Pseudomonadaceae</taxon>
        <taxon>Pseudomonas</taxon>
    </lineage>
</organism>
<keyword evidence="3" id="KW-0813">Transport</keyword>
<dbReference type="Gene3D" id="1.20.1730.10">
    <property type="entry name" value="Sodium/glucose cotransporter"/>
    <property type="match status" value="1"/>
</dbReference>
<keyword evidence="11" id="KW-0739">Sodium transport</keyword>
<evidence type="ECO:0000256" key="12">
    <source>
        <dbReference type="ARBA" id="ARBA00033708"/>
    </source>
</evidence>
<dbReference type="PANTHER" id="PTHR48086:SF3">
    <property type="entry name" value="SODIUM_PROLINE SYMPORTER"/>
    <property type="match status" value="1"/>
</dbReference>
<evidence type="ECO:0000313" key="16">
    <source>
        <dbReference type="Proteomes" id="UP000243359"/>
    </source>
</evidence>
<evidence type="ECO:0000256" key="10">
    <source>
        <dbReference type="ARBA" id="ARBA00023136"/>
    </source>
</evidence>
<dbReference type="CDD" id="cd10322">
    <property type="entry name" value="SLC5sbd"/>
    <property type="match status" value="1"/>
</dbReference>
<evidence type="ECO:0000256" key="9">
    <source>
        <dbReference type="ARBA" id="ARBA00023065"/>
    </source>
</evidence>
<keyword evidence="16" id="KW-1185">Reference proteome</keyword>
<evidence type="ECO:0000256" key="2">
    <source>
        <dbReference type="ARBA" id="ARBA00006434"/>
    </source>
</evidence>
<sequence>MSIYLIGILVSVAIYVAIGNYAGRKVKGLDDYYVAGRNAPTLLIVGTLVASFLSTNAFMAETGFAYEGYAFLMLALVAVNSMGYVVGALFFGRYVRRSQALTIPEYFGKRFASRRVQCAAGLTTILGITAYLIAVTQGAALLISEIGGLEYWQALLLVWLGYTLFTLYSGSEGVVLTDTLMFLVFTVVAFLGVWYLIDATGGMQQTVAALATFEQRPGILAWHGLEGDKAYWPSHASSLVWALILGVAWGGVVAVSPWQTSRYLMARSEHVVIRSACWSGLILMLLYIALMLMGAAINLLNPAIDNPEKAVIWAAMNVMPGWLGTILIVGIMAAALSSCSTFLSLIGFSATNDIVELKGSDAEKLRYSRLVMLAAGLVSLAIAFIKPSAIMWITYFAGTLFASSWGAVAFMSIWSKRITASAAFWGIVVGFVANIIANFLRKFGVVSLPVYLDPFIIGSVLSLLTILLVSRAGTVSHTERSFLARIRQTPVEECDNAAVGGTLLVPRLMMASGVLIAALLINYYAIPYSQALGQS</sequence>
<gene>
    <name evidence="15" type="ORF">SAMN05216221_2546</name>
</gene>
<evidence type="ECO:0000256" key="1">
    <source>
        <dbReference type="ARBA" id="ARBA00004651"/>
    </source>
</evidence>
<feature type="transmembrane region" description="Helical" evidence="14">
    <location>
        <begin position="508"/>
        <end position="526"/>
    </location>
</feature>
<dbReference type="GO" id="GO:0015293">
    <property type="term" value="F:symporter activity"/>
    <property type="evidence" value="ECO:0007669"/>
    <property type="project" value="UniProtKB-KW"/>
</dbReference>
<keyword evidence="6" id="KW-0769">Symport</keyword>
<keyword evidence="5 14" id="KW-0812">Transmembrane</keyword>
<dbReference type="GO" id="GO:0006814">
    <property type="term" value="P:sodium ion transport"/>
    <property type="evidence" value="ECO:0007669"/>
    <property type="project" value="UniProtKB-KW"/>
</dbReference>
<dbReference type="InterPro" id="IPR050277">
    <property type="entry name" value="Sodium:Solute_Symporter"/>
</dbReference>
<feature type="transmembrane region" description="Helical" evidence="14">
    <location>
        <begin position="151"/>
        <end position="168"/>
    </location>
</feature>
<comment type="catalytic activity">
    <reaction evidence="12">
        <text>L-proline(in) + Na(+)(in) = L-proline(out) + Na(+)(out)</text>
        <dbReference type="Rhea" id="RHEA:28967"/>
        <dbReference type="ChEBI" id="CHEBI:29101"/>
        <dbReference type="ChEBI" id="CHEBI:60039"/>
    </reaction>
</comment>
<feature type="transmembrane region" description="Helical" evidence="14">
    <location>
        <begin position="239"/>
        <end position="258"/>
    </location>
</feature>
<dbReference type="EMBL" id="LT629751">
    <property type="protein sequence ID" value="SDS75442.1"/>
    <property type="molecule type" value="Genomic_DNA"/>
</dbReference>
<feature type="transmembrane region" description="Helical" evidence="14">
    <location>
        <begin position="116"/>
        <end position="139"/>
    </location>
</feature>
<dbReference type="STRING" id="1392877.SAMN05216221_2546"/>
<accession>A0A1H1USC7</accession>
<dbReference type="Proteomes" id="UP000243359">
    <property type="component" value="Chromosome I"/>
</dbReference>
<keyword evidence="10 14" id="KW-0472">Membrane</keyword>
<dbReference type="InterPro" id="IPR001734">
    <property type="entry name" value="Na/solute_symporter"/>
</dbReference>
<evidence type="ECO:0000256" key="5">
    <source>
        <dbReference type="ARBA" id="ARBA00022692"/>
    </source>
</evidence>
<name>A0A1H1USC7_9PSED</name>
<feature type="transmembrane region" description="Helical" evidence="14">
    <location>
        <begin position="391"/>
        <end position="410"/>
    </location>
</feature>
<dbReference type="RefSeq" id="WP_090349287.1">
    <property type="nucleotide sequence ID" value="NZ_LT629751.1"/>
</dbReference>
<keyword evidence="7 14" id="KW-1133">Transmembrane helix</keyword>
<comment type="subcellular location">
    <subcellularLocation>
        <location evidence="1">Cell membrane</location>
        <topology evidence="1">Multi-pass membrane protein</topology>
    </subcellularLocation>
</comment>
<evidence type="ECO:0000256" key="6">
    <source>
        <dbReference type="ARBA" id="ARBA00022847"/>
    </source>
</evidence>
<feature type="transmembrane region" description="Helical" evidence="14">
    <location>
        <begin position="452"/>
        <end position="470"/>
    </location>
</feature>
<feature type="transmembrane region" description="Helical" evidence="14">
    <location>
        <begin position="321"/>
        <end position="346"/>
    </location>
</feature>
<feature type="transmembrane region" description="Helical" evidence="14">
    <location>
        <begin position="278"/>
        <end position="301"/>
    </location>
</feature>
<evidence type="ECO:0000256" key="7">
    <source>
        <dbReference type="ARBA" id="ARBA00022989"/>
    </source>
</evidence>
<keyword evidence="4" id="KW-1003">Cell membrane</keyword>
<dbReference type="PROSITE" id="PS50283">
    <property type="entry name" value="NA_SOLUT_SYMP_3"/>
    <property type="match status" value="1"/>
</dbReference>
<reference evidence="16" key="1">
    <citation type="submission" date="2016-10" db="EMBL/GenBank/DDBJ databases">
        <authorList>
            <person name="Varghese N."/>
            <person name="Submissions S."/>
        </authorList>
    </citation>
    <scope>NUCLEOTIDE SEQUENCE [LARGE SCALE GENOMIC DNA]</scope>
    <source>
        <strain evidence="16">KCTC 32247</strain>
    </source>
</reference>
<feature type="transmembrane region" description="Helical" evidence="14">
    <location>
        <begin position="71"/>
        <end position="95"/>
    </location>
</feature>
<evidence type="ECO:0000313" key="15">
    <source>
        <dbReference type="EMBL" id="SDS75442.1"/>
    </source>
</evidence>
<dbReference type="OrthoDB" id="9789704at2"/>
<feature type="transmembrane region" description="Helical" evidence="14">
    <location>
        <begin position="422"/>
        <end position="440"/>
    </location>
</feature>
<evidence type="ECO:0000256" key="13">
    <source>
        <dbReference type="RuleBase" id="RU362091"/>
    </source>
</evidence>
<proteinExistence type="inferred from homology"/>